<dbReference type="InterPro" id="IPR002347">
    <property type="entry name" value="SDR_fam"/>
</dbReference>
<dbReference type="Proteomes" id="UP000652074">
    <property type="component" value="Unassembled WGS sequence"/>
</dbReference>
<evidence type="ECO:0000313" key="4">
    <source>
        <dbReference type="EMBL" id="NMF88606.1"/>
    </source>
</evidence>
<keyword evidence="2" id="KW-0560">Oxidoreductase</keyword>
<dbReference type="PROSITE" id="PS00061">
    <property type="entry name" value="ADH_SHORT"/>
    <property type="match status" value="1"/>
</dbReference>
<reference evidence="4 5" key="1">
    <citation type="submission" date="2019-12" db="EMBL/GenBank/DDBJ databases">
        <title>Comparative genomics gives insights into the taxonomy of the Azoarcus-Aromatoleum group and reveals separate origins of nif in the plant-associated Azoarcus and non-plant-associated Aromatoleum sub-groups.</title>
        <authorList>
            <person name="Lafos M."/>
            <person name="Maluk M."/>
            <person name="Batista M."/>
            <person name="Junghare M."/>
            <person name="Carmona M."/>
            <person name="Faoro H."/>
            <person name="Cruz L.M."/>
            <person name="Battistoni F."/>
            <person name="De Souza E."/>
            <person name="Pedrosa F."/>
            <person name="Chen W.-M."/>
            <person name="Poole P.S."/>
            <person name="Dixon R.A."/>
            <person name="James E.K."/>
        </authorList>
    </citation>
    <scope>NUCLEOTIDE SEQUENCE [LARGE SCALE GENOMIC DNA]</scope>
    <source>
        <strain evidence="4 5">ToN1</strain>
    </source>
</reference>
<dbReference type="InterPro" id="IPR057326">
    <property type="entry name" value="KR_dom"/>
</dbReference>
<organism evidence="4 5">
    <name type="scientific">Aromatoleum petrolei</name>
    <dbReference type="NCBI Taxonomy" id="76116"/>
    <lineage>
        <taxon>Bacteria</taxon>
        <taxon>Pseudomonadati</taxon>
        <taxon>Pseudomonadota</taxon>
        <taxon>Betaproteobacteria</taxon>
        <taxon>Rhodocyclales</taxon>
        <taxon>Rhodocyclaceae</taxon>
        <taxon>Aromatoleum</taxon>
    </lineage>
</organism>
<gene>
    <name evidence="4" type="ORF">GPA26_08920</name>
</gene>
<name>A0ABX1MPI0_9RHOO</name>
<keyword evidence="5" id="KW-1185">Reference proteome</keyword>
<accession>A0ABX1MPI0</accession>
<comment type="caution">
    <text evidence="4">The sequence shown here is derived from an EMBL/GenBank/DDBJ whole genome shotgun (WGS) entry which is preliminary data.</text>
</comment>
<evidence type="ECO:0000313" key="5">
    <source>
        <dbReference type="Proteomes" id="UP000652074"/>
    </source>
</evidence>
<feature type="domain" description="Ketoreductase" evidence="3">
    <location>
        <begin position="7"/>
        <end position="215"/>
    </location>
</feature>
<protein>
    <submittedName>
        <fullName evidence="4">SDR family NAD(P)-dependent oxidoreductase</fullName>
    </submittedName>
</protein>
<dbReference type="InterPro" id="IPR051687">
    <property type="entry name" value="Peroxisomal_Beta-Oxidation"/>
</dbReference>
<proteinExistence type="inferred from homology"/>
<dbReference type="InterPro" id="IPR020904">
    <property type="entry name" value="Sc_DH/Rdtase_CS"/>
</dbReference>
<dbReference type="InterPro" id="IPR036291">
    <property type="entry name" value="NAD(P)-bd_dom_sf"/>
</dbReference>
<dbReference type="Gene3D" id="3.40.50.720">
    <property type="entry name" value="NAD(P)-binding Rossmann-like Domain"/>
    <property type="match status" value="1"/>
</dbReference>
<dbReference type="PRINTS" id="PR00081">
    <property type="entry name" value="GDHRDH"/>
</dbReference>
<dbReference type="EMBL" id="WTVR01000014">
    <property type="protein sequence ID" value="NMF88606.1"/>
    <property type="molecule type" value="Genomic_DNA"/>
</dbReference>
<sequence>MLRFDDQVVLITGAGRGIGRQHALFLADRGAKIVVNDYGGGLRGENGNDPAPADAVVAQIHAAGGNAMAACCDVGDAAQVRAMVDAVGERFGRLDAIIHNASTFAELGSFIDARAEDLERIMRVNALGGWNVAHAAWRLMVAQGYGRVVITGSGAGFFGRRKDQAYSVAKSALMGLTKVLATEGEALGIKVNLVGPVAWTGTSQAMGMPSVMADFAPPIFVSNLVAVLAHADCPVNGEMFHCGGGLVTRVFVGETPGTVFRAETMTPEAVLAEMNHILDETGYAIPASSDRSGARLSAAIASVNPAFAEVLAEAKRNR</sequence>
<dbReference type="PANTHER" id="PTHR45024">
    <property type="entry name" value="DEHYDROGENASES, SHORT CHAIN"/>
    <property type="match status" value="1"/>
</dbReference>
<evidence type="ECO:0000256" key="1">
    <source>
        <dbReference type="ARBA" id="ARBA00006484"/>
    </source>
</evidence>
<dbReference type="Pfam" id="PF00106">
    <property type="entry name" value="adh_short"/>
    <property type="match status" value="1"/>
</dbReference>
<dbReference type="PANTHER" id="PTHR45024:SF2">
    <property type="entry name" value="SCP2 DOMAIN-CONTAINING PROTEIN"/>
    <property type="match status" value="1"/>
</dbReference>
<dbReference type="SMART" id="SM00822">
    <property type="entry name" value="PKS_KR"/>
    <property type="match status" value="1"/>
</dbReference>
<comment type="similarity">
    <text evidence="1">Belongs to the short-chain dehydrogenases/reductases (SDR) family.</text>
</comment>
<evidence type="ECO:0000256" key="2">
    <source>
        <dbReference type="ARBA" id="ARBA00023002"/>
    </source>
</evidence>
<evidence type="ECO:0000259" key="3">
    <source>
        <dbReference type="SMART" id="SM00822"/>
    </source>
</evidence>
<dbReference type="SUPFAM" id="SSF51735">
    <property type="entry name" value="NAD(P)-binding Rossmann-fold domains"/>
    <property type="match status" value="1"/>
</dbReference>
<dbReference type="RefSeq" id="WP_169206024.1">
    <property type="nucleotide sequence ID" value="NZ_CP059560.1"/>
</dbReference>